<evidence type="ECO:0000259" key="1">
    <source>
        <dbReference type="Pfam" id="PF13472"/>
    </source>
</evidence>
<dbReference type="RefSeq" id="WP_058237007.1">
    <property type="nucleotide sequence ID" value="NZ_LT629792.1"/>
</dbReference>
<dbReference type="Gene3D" id="3.40.50.1110">
    <property type="entry name" value="SGNH hydrolase"/>
    <property type="match status" value="1"/>
</dbReference>
<sequence>MKRICVIGDDLVAGIGDPRALGWVGRVIARTRFASAPAVMPLAVPGETTAGLAARWESEVNARISSSDTLHMVVAVGAADVPSGLSTPRSRLNLANIVDRARERGISTLVVGPPPLAGAQQQQLAALDRACAEVCDRRGITYVTCLEPLVAHDQWIADMAASTARSPHELTLPAQAGYALMAYLVLHQGWFEWVDADPMP</sequence>
<organism evidence="2 3">
    <name type="scientific">Schaalia radingae</name>
    <dbReference type="NCBI Taxonomy" id="131110"/>
    <lineage>
        <taxon>Bacteria</taxon>
        <taxon>Bacillati</taxon>
        <taxon>Actinomycetota</taxon>
        <taxon>Actinomycetes</taxon>
        <taxon>Actinomycetales</taxon>
        <taxon>Actinomycetaceae</taxon>
        <taxon>Schaalia</taxon>
    </lineage>
</organism>
<dbReference type="Pfam" id="PF13472">
    <property type="entry name" value="Lipase_GDSL_2"/>
    <property type="match status" value="1"/>
</dbReference>
<dbReference type="SUPFAM" id="SSF52266">
    <property type="entry name" value="SGNH hydrolase"/>
    <property type="match status" value="1"/>
</dbReference>
<evidence type="ECO:0000313" key="3">
    <source>
        <dbReference type="Proteomes" id="UP000198976"/>
    </source>
</evidence>
<dbReference type="InterPro" id="IPR013830">
    <property type="entry name" value="SGNH_hydro"/>
</dbReference>
<proteinExistence type="predicted"/>
<name>A0ABY0V8H5_9ACTO</name>
<gene>
    <name evidence="2" type="ORF">SAMN04489714_1391</name>
</gene>
<feature type="domain" description="SGNH hydrolase-type esterase" evidence="1">
    <location>
        <begin position="6"/>
        <end position="178"/>
    </location>
</feature>
<keyword evidence="3" id="KW-1185">Reference proteome</keyword>
<dbReference type="Proteomes" id="UP000198976">
    <property type="component" value="Chromosome I"/>
</dbReference>
<dbReference type="InterPro" id="IPR036514">
    <property type="entry name" value="SGNH_hydro_sf"/>
</dbReference>
<reference evidence="2 3" key="1">
    <citation type="submission" date="2016-10" db="EMBL/GenBank/DDBJ databases">
        <authorList>
            <person name="Varghese N."/>
            <person name="Submissions S."/>
        </authorList>
    </citation>
    <scope>NUCLEOTIDE SEQUENCE [LARGE SCALE GENOMIC DNA]</scope>
    <source>
        <strain evidence="2 3">DSM 9169</strain>
    </source>
</reference>
<protein>
    <submittedName>
        <fullName evidence="2">GDSL-like Lipase/Acylhydrolase family protein</fullName>
    </submittedName>
</protein>
<accession>A0ABY0V8H5</accession>
<evidence type="ECO:0000313" key="2">
    <source>
        <dbReference type="EMBL" id="SDT97973.1"/>
    </source>
</evidence>
<dbReference type="EMBL" id="LT629792">
    <property type="protein sequence ID" value="SDT97973.1"/>
    <property type="molecule type" value="Genomic_DNA"/>
</dbReference>